<keyword evidence="1" id="KW-0805">Transcription regulation</keyword>
<keyword evidence="3" id="KW-0804">Transcription</keyword>
<keyword evidence="6" id="KW-1185">Reference proteome</keyword>
<dbReference type="PANTHER" id="PTHR30146:SF120">
    <property type="entry name" value="ALANINE RACEMASE"/>
    <property type="match status" value="1"/>
</dbReference>
<dbReference type="Gene3D" id="1.10.260.40">
    <property type="entry name" value="lambda repressor-like DNA-binding domains"/>
    <property type="match status" value="1"/>
</dbReference>
<dbReference type="InterPro" id="IPR028082">
    <property type="entry name" value="Peripla_BP_I"/>
</dbReference>
<dbReference type="GO" id="GO:0003700">
    <property type="term" value="F:DNA-binding transcription factor activity"/>
    <property type="evidence" value="ECO:0007669"/>
    <property type="project" value="TreeGrafter"/>
</dbReference>
<feature type="domain" description="HTH lacI-type" evidence="4">
    <location>
        <begin position="5"/>
        <end position="59"/>
    </location>
</feature>
<dbReference type="CDD" id="cd06295">
    <property type="entry name" value="PBP1_CelR"/>
    <property type="match status" value="1"/>
</dbReference>
<dbReference type="PANTHER" id="PTHR30146">
    <property type="entry name" value="LACI-RELATED TRANSCRIPTIONAL REPRESSOR"/>
    <property type="match status" value="1"/>
</dbReference>
<keyword evidence="2 5" id="KW-0238">DNA-binding</keyword>
<dbReference type="InterPro" id="IPR010982">
    <property type="entry name" value="Lambda_DNA-bd_dom_sf"/>
</dbReference>
<dbReference type="EMBL" id="CP072110">
    <property type="protein sequence ID" value="QTH63669.1"/>
    <property type="molecule type" value="Genomic_DNA"/>
</dbReference>
<evidence type="ECO:0000256" key="3">
    <source>
        <dbReference type="ARBA" id="ARBA00023163"/>
    </source>
</evidence>
<dbReference type="InterPro" id="IPR046335">
    <property type="entry name" value="LacI/GalR-like_sensor"/>
</dbReference>
<dbReference type="PROSITE" id="PS50932">
    <property type="entry name" value="HTH_LACI_2"/>
    <property type="match status" value="1"/>
</dbReference>
<dbReference type="SUPFAM" id="SSF53822">
    <property type="entry name" value="Periplasmic binding protein-like I"/>
    <property type="match status" value="1"/>
</dbReference>
<dbReference type="InterPro" id="IPR000843">
    <property type="entry name" value="HTH_LacI"/>
</dbReference>
<evidence type="ECO:0000313" key="5">
    <source>
        <dbReference type="EMBL" id="QTH63669.1"/>
    </source>
</evidence>
<dbReference type="Pfam" id="PF00356">
    <property type="entry name" value="LacI"/>
    <property type="match status" value="1"/>
</dbReference>
<dbReference type="Pfam" id="PF13377">
    <property type="entry name" value="Peripla_BP_3"/>
    <property type="match status" value="1"/>
</dbReference>
<reference evidence="5" key="1">
    <citation type="submission" date="2021-03" db="EMBL/GenBank/DDBJ databases">
        <title>Description of Psychrosphaera ytuae sp. nov. isolated from deep sea sediment of South China Sea.</title>
        <authorList>
            <person name="Zhang J."/>
            <person name="Xu X.-D."/>
        </authorList>
    </citation>
    <scope>NUCLEOTIDE SEQUENCE</scope>
    <source>
        <strain evidence="5">MTZ26</strain>
    </source>
</reference>
<dbReference type="Proteomes" id="UP000682739">
    <property type="component" value="Chromosome"/>
</dbReference>
<protein>
    <submittedName>
        <fullName evidence="5">LacI family DNA-binding transcriptional regulator</fullName>
    </submittedName>
</protein>
<dbReference type="CDD" id="cd01392">
    <property type="entry name" value="HTH_LacI"/>
    <property type="match status" value="1"/>
</dbReference>
<evidence type="ECO:0000256" key="1">
    <source>
        <dbReference type="ARBA" id="ARBA00023015"/>
    </source>
</evidence>
<organism evidence="5 6">
    <name type="scientific">Psychrosphaera ytuae</name>
    <dbReference type="NCBI Taxonomy" id="2820710"/>
    <lineage>
        <taxon>Bacteria</taxon>
        <taxon>Pseudomonadati</taxon>
        <taxon>Pseudomonadota</taxon>
        <taxon>Gammaproteobacteria</taxon>
        <taxon>Alteromonadales</taxon>
        <taxon>Pseudoalteromonadaceae</taxon>
        <taxon>Psychrosphaera</taxon>
    </lineage>
</organism>
<evidence type="ECO:0000259" key="4">
    <source>
        <dbReference type="PROSITE" id="PS50932"/>
    </source>
</evidence>
<sequence>MKGKATSFDIAYRAGVSQSTVSRALRNSPLVSEKTREKIQQIAKELNYTVDKNASSLRSQTSTTLALLLFEDPTSDDSLVNPFFLSMLGSITRECGKLGYDLLVSFQELDADWHSVFKDSNKADGLILLGYGDYLDYEAKLRELVKHSTPFVRWGAATKSIDTCSIGCDNFHGGWQITEHLIKHGRKQFGFIGAVHDGAPEFRARYEGHCEALTRAGLEANAQLQKNAVNTEEDGFNATLQLLAENQPLDAIVVASDLIATGVLKALEQKGIKVPEQCAVVGFDDVPIARYTKPALTTCRQDSTAAGVMLVDKLVQLIKGEPVTDAFMKTKLIVRESCGTQQ</sequence>
<dbReference type="KEGG" id="psym:J1N51_13245"/>
<dbReference type="SUPFAM" id="SSF47413">
    <property type="entry name" value="lambda repressor-like DNA-binding domains"/>
    <property type="match status" value="1"/>
</dbReference>
<dbReference type="RefSeq" id="WP_208831724.1">
    <property type="nucleotide sequence ID" value="NZ_CP072110.1"/>
</dbReference>
<dbReference type="SMART" id="SM00354">
    <property type="entry name" value="HTH_LACI"/>
    <property type="match status" value="1"/>
</dbReference>
<gene>
    <name evidence="5" type="ORF">J1N51_13245</name>
</gene>
<evidence type="ECO:0000313" key="6">
    <source>
        <dbReference type="Proteomes" id="UP000682739"/>
    </source>
</evidence>
<dbReference type="Gene3D" id="3.40.50.2300">
    <property type="match status" value="2"/>
</dbReference>
<evidence type="ECO:0000256" key="2">
    <source>
        <dbReference type="ARBA" id="ARBA00023125"/>
    </source>
</evidence>
<accession>A0A975DBF0</accession>
<name>A0A975DBF0_9GAMM</name>
<proteinExistence type="predicted"/>
<dbReference type="GO" id="GO:0000976">
    <property type="term" value="F:transcription cis-regulatory region binding"/>
    <property type="evidence" value="ECO:0007669"/>
    <property type="project" value="TreeGrafter"/>
</dbReference>
<dbReference type="AlphaFoldDB" id="A0A975DBF0"/>